<evidence type="ECO:0000256" key="4">
    <source>
        <dbReference type="ARBA" id="ARBA00022481"/>
    </source>
</evidence>
<dbReference type="InterPro" id="IPR010303">
    <property type="entry name" value="RING_CBP-p300"/>
</dbReference>
<evidence type="ECO:0000256" key="23">
    <source>
        <dbReference type="PROSITE-ProRule" id="PRU00203"/>
    </source>
</evidence>
<dbReference type="SUPFAM" id="SSF69125">
    <property type="entry name" value="Nuclear receptor coactivator interlocking domain"/>
    <property type="match status" value="1"/>
</dbReference>
<dbReference type="InterPro" id="IPR000197">
    <property type="entry name" value="Znf_TAZ"/>
</dbReference>
<feature type="compositionally biased region" description="Polar residues" evidence="25">
    <location>
        <begin position="403"/>
        <end position="419"/>
    </location>
</feature>
<dbReference type="Ensembl" id="ENSPMET00000008205.1">
    <property type="protein sequence ID" value="ENSPMEP00000024208.1"/>
    <property type="gene ID" value="ENSPMEG00000006628.1"/>
</dbReference>
<evidence type="ECO:0000256" key="1">
    <source>
        <dbReference type="ARBA" id="ARBA00004123"/>
    </source>
</evidence>
<dbReference type="PROSITE" id="PS50135">
    <property type="entry name" value="ZF_ZZ_2"/>
    <property type="match status" value="1"/>
</dbReference>
<dbReference type="InterPro" id="IPR043145">
    <property type="entry name" value="Znf_ZZ_sf"/>
</dbReference>
<dbReference type="Gene3D" id="2.10.110.40">
    <property type="match status" value="1"/>
</dbReference>
<keyword evidence="18" id="KW-0804">Transcription</keyword>
<evidence type="ECO:0000256" key="11">
    <source>
        <dbReference type="ARBA" id="ARBA00022771"/>
    </source>
</evidence>
<dbReference type="InterPro" id="IPR035898">
    <property type="entry name" value="TAZ_dom_sf"/>
</dbReference>
<feature type="compositionally biased region" description="Polar residues" evidence="25">
    <location>
        <begin position="92"/>
        <end position="103"/>
    </location>
</feature>
<evidence type="ECO:0000256" key="14">
    <source>
        <dbReference type="ARBA" id="ARBA00022990"/>
    </source>
</evidence>
<dbReference type="InterPro" id="IPR001487">
    <property type="entry name" value="Bromodomain"/>
</dbReference>
<dbReference type="InterPro" id="IPR037073">
    <property type="entry name" value="Nuc_rcpt_coact_CREBbp_sf"/>
</dbReference>
<feature type="compositionally biased region" description="Low complexity" evidence="25">
    <location>
        <begin position="2108"/>
        <end position="2125"/>
    </location>
</feature>
<dbReference type="SUPFAM" id="SSF47040">
    <property type="entry name" value="Kix domain of CBP (creb binding protein)"/>
    <property type="match status" value="1"/>
</dbReference>
<dbReference type="PROSITE" id="PS50014">
    <property type="entry name" value="BROMODOMAIN_2"/>
    <property type="match status" value="1"/>
</dbReference>
<evidence type="ECO:0000256" key="7">
    <source>
        <dbReference type="ARBA" id="ARBA00022553"/>
    </source>
</evidence>
<evidence type="ECO:0000256" key="19">
    <source>
        <dbReference type="ARBA" id="ARBA00023242"/>
    </source>
</evidence>
<evidence type="ECO:0000256" key="8">
    <source>
        <dbReference type="ARBA" id="ARBA00022679"/>
    </source>
</evidence>
<dbReference type="SMART" id="SM01250">
    <property type="entry name" value="KAT11"/>
    <property type="match status" value="1"/>
</dbReference>
<feature type="compositionally biased region" description="Low complexity" evidence="25">
    <location>
        <begin position="497"/>
        <end position="507"/>
    </location>
</feature>
<dbReference type="GO" id="GO:0140297">
    <property type="term" value="F:DNA-binding transcription factor binding"/>
    <property type="evidence" value="ECO:0007669"/>
    <property type="project" value="UniProtKB-ARBA"/>
</dbReference>
<dbReference type="Pfam" id="PF00439">
    <property type="entry name" value="Bromodomain"/>
    <property type="match status" value="1"/>
</dbReference>
<comment type="catalytic activity">
    <reaction evidence="21">
        <text>(S)-lactoyl-CoA + L-lysyl-[protein] = N(6)-[(S)-lactoyl]-L-lysyl-[protein] + CoA + H(+)</text>
        <dbReference type="Rhea" id="RHEA:61996"/>
        <dbReference type="Rhea" id="RHEA-COMP:9752"/>
        <dbReference type="Rhea" id="RHEA-COMP:19466"/>
        <dbReference type="ChEBI" id="CHEBI:15378"/>
        <dbReference type="ChEBI" id="CHEBI:29969"/>
        <dbReference type="ChEBI" id="CHEBI:57287"/>
        <dbReference type="ChEBI" id="CHEBI:231527"/>
        <dbReference type="ChEBI" id="CHEBI:231528"/>
    </reaction>
    <physiologicalReaction direction="left-to-right" evidence="21">
        <dbReference type="Rhea" id="RHEA:61997"/>
    </physiologicalReaction>
</comment>
<dbReference type="SUPFAM" id="SSF47370">
    <property type="entry name" value="Bromodomain"/>
    <property type="match status" value="1"/>
</dbReference>
<dbReference type="InterPro" id="IPR018359">
    <property type="entry name" value="Bromodomain_CS"/>
</dbReference>
<dbReference type="FunFam" id="1.10.246.20:FF:000001">
    <property type="entry name" value="E1A binding protein p300"/>
    <property type="match status" value="1"/>
</dbReference>
<dbReference type="GO" id="GO:0000123">
    <property type="term" value="C:histone acetyltransferase complex"/>
    <property type="evidence" value="ECO:0007669"/>
    <property type="project" value="InterPro"/>
</dbReference>
<feature type="domain" description="Bromo" evidence="26">
    <location>
        <begin position="864"/>
        <end position="936"/>
    </location>
</feature>
<dbReference type="Gene3D" id="1.10.246.20">
    <property type="entry name" value="Coactivator CBP, KIX domain"/>
    <property type="match status" value="1"/>
</dbReference>
<feature type="compositionally biased region" description="Low complexity" evidence="25">
    <location>
        <begin position="829"/>
        <end position="839"/>
    </location>
</feature>
<feature type="zinc finger region" description="TAZ-type" evidence="23">
    <location>
        <begin position="308"/>
        <end position="394"/>
    </location>
</feature>
<feature type="region of interest" description="Disordered" evidence="25">
    <location>
        <begin position="1634"/>
        <end position="1741"/>
    </location>
</feature>
<dbReference type="InterPro" id="IPR038547">
    <property type="entry name" value="RING_CBP-p300_sf"/>
</dbReference>
<feature type="compositionally biased region" description="Basic residues" evidence="25">
    <location>
        <begin position="1346"/>
        <end position="1356"/>
    </location>
</feature>
<feature type="region of interest" description="Disordered" evidence="25">
    <location>
        <begin position="626"/>
        <end position="655"/>
    </location>
</feature>
<comment type="subcellular location">
    <subcellularLocation>
        <location evidence="2">Cytoplasm</location>
    </subcellularLocation>
    <subcellularLocation>
        <location evidence="1">Nucleus</location>
    </subcellularLocation>
</comment>
<feature type="region of interest" description="Disordered" evidence="25">
    <location>
        <begin position="92"/>
        <end position="143"/>
    </location>
</feature>
<feature type="compositionally biased region" description="Polar residues" evidence="25">
    <location>
        <begin position="763"/>
        <end position="778"/>
    </location>
</feature>
<dbReference type="GO" id="GO:0048511">
    <property type="term" value="P:rhythmic process"/>
    <property type="evidence" value="ECO:0007669"/>
    <property type="project" value="UniProtKB-KW"/>
</dbReference>
<feature type="compositionally biased region" description="Low complexity" evidence="25">
    <location>
        <begin position="1647"/>
        <end position="1660"/>
    </location>
</feature>
<dbReference type="CDD" id="cd15647">
    <property type="entry name" value="PHD_CBP"/>
    <property type="match status" value="1"/>
</dbReference>
<dbReference type="Gene3D" id="3.30.40.10">
    <property type="entry name" value="Zinc/RING finger domain, C3HC4 (zinc finger)"/>
    <property type="match status" value="1"/>
</dbReference>
<feature type="domain" description="KIX" evidence="29">
    <location>
        <begin position="534"/>
        <end position="613"/>
    </location>
</feature>
<dbReference type="SMART" id="SM00291">
    <property type="entry name" value="ZnF_ZZ"/>
    <property type="match status" value="1"/>
</dbReference>
<dbReference type="GO" id="GO:0005667">
    <property type="term" value="C:transcription regulator complex"/>
    <property type="evidence" value="ECO:0007669"/>
    <property type="project" value="TreeGrafter"/>
</dbReference>
<name>A0A3B3YAM1_9TELE</name>
<feature type="compositionally biased region" description="Low complexity" evidence="25">
    <location>
        <begin position="459"/>
        <end position="477"/>
    </location>
</feature>
<dbReference type="GO" id="GO:0005654">
    <property type="term" value="C:nucleoplasm"/>
    <property type="evidence" value="ECO:0007669"/>
    <property type="project" value="UniProtKB-ARBA"/>
</dbReference>
<dbReference type="InterPro" id="IPR000433">
    <property type="entry name" value="Znf_ZZ"/>
</dbReference>
<dbReference type="Pfam" id="PF02172">
    <property type="entry name" value="KIX"/>
    <property type="match status" value="1"/>
</dbReference>
<dbReference type="InterPro" id="IPR056484">
    <property type="entry name" value="PHD_P300"/>
</dbReference>
<evidence type="ECO:0000259" key="27">
    <source>
        <dbReference type="PROSITE" id="PS50134"/>
    </source>
</evidence>
<dbReference type="CDD" id="cd02337">
    <property type="entry name" value="ZZ_CBP"/>
    <property type="match status" value="1"/>
</dbReference>
<feature type="region of interest" description="Disordered" evidence="25">
    <location>
        <begin position="454"/>
        <end position="525"/>
    </location>
</feature>
<keyword evidence="4" id="KW-0488">Methylation</keyword>
<keyword evidence="14" id="KW-0007">Acetylation</keyword>
<feature type="domain" description="ZZ-type" evidence="28">
    <location>
        <begin position="1463"/>
        <end position="1511"/>
    </location>
</feature>
<evidence type="ECO:0000256" key="2">
    <source>
        <dbReference type="ARBA" id="ARBA00004496"/>
    </source>
</evidence>
<feature type="compositionally biased region" description="Basic and acidic residues" evidence="25">
    <location>
        <begin position="1317"/>
        <end position="1329"/>
    </location>
</feature>
<feature type="compositionally biased region" description="Polar residues" evidence="25">
    <location>
        <begin position="426"/>
        <end position="439"/>
    </location>
</feature>
<dbReference type="PANTHER" id="PTHR13808">
    <property type="entry name" value="CBP/P300-RELATED"/>
    <property type="match status" value="1"/>
</dbReference>
<accession>A0A3B3YAM1</accession>
<evidence type="ECO:0000313" key="31">
    <source>
        <dbReference type="Ensembl" id="ENSPMEP00000024208.1"/>
    </source>
</evidence>
<dbReference type="PROSITE" id="PS51727">
    <property type="entry name" value="CBP_P300_HAT"/>
    <property type="match status" value="1"/>
</dbReference>
<dbReference type="FunFam" id="1.20.1020.10:FF:000002">
    <property type="entry name" value="E1A binding protein p300"/>
    <property type="match status" value="1"/>
</dbReference>
<dbReference type="FunFam" id="3.30.40.10:FF:000034">
    <property type="entry name" value="Histone acetyltransferase p300"/>
    <property type="match status" value="1"/>
</dbReference>
<dbReference type="GO" id="GO:0005737">
    <property type="term" value="C:cytoplasm"/>
    <property type="evidence" value="ECO:0007669"/>
    <property type="project" value="UniProtKB-SubCell"/>
</dbReference>
<dbReference type="Pfam" id="PF09030">
    <property type="entry name" value="Creb_binding"/>
    <property type="match status" value="1"/>
</dbReference>
<dbReference type="GO" id="GO:0045944">
    <property type="term" value="P:positive regulation of transcription by RNA polymerase II"/>
    <property type="evidence" value="ECO:0007669"/>
    <property type="project" value="TreeGrafter"/>
</dbReference>
<keyword evidence="19" id="KW-0539">Nucleus</keyword>
<dbReference type="PROSITE" id="PS50952">
    <property type="entry name" value="KIX"/>
    <property type="match status" value="1"/>
</dbReference>
<feature type="compositionally biased region" description="Low complexity" evidence="25">
    <location>
        <begin position="1732"/>
        <end position="1741"/>
    </location>
</feature>
<proteinExistence type="predicted"/>
<dbReference type="GO" id="GO:0003713">
    <property type="term" value="F:transcription coactivator activity"/>
    <property type="evidence" value="ECO:0007669"/>
    <property type="project" value="InterPro"/>
</dbReference>
<dbReference type="SUPFAM" id="SSF57850">
    <property type="entry name" value="RING/U-box"/>
    <property type="match status" value="1"/>
</dbReference>
<dbReference type="InterPro" id="IPR013178">
    <property type="entry name" value="Histone_AcTrfase_Rtt109/CBP"/>
</dbReference>
<keyword evidence="17 22" id="KW-0103">Bromodomain</keyword>
<keyword evidence="5" id="KW-0963">Cytoplasm</keyword>
<feature type="compositionally biased region" description="Polar residues" evidence="25">
    <location>
        <begin position="1831"/>
        <end position="1849"/>
    </location>
</feature>
<dbReference type="CDD" id="cd15802">
    <property type="entry name" value="RING_CBP-p300"/>
    <property type="match status" value="1"/>
</dbReference>
<dbReference type="InterPro" id="IPR036427">
    <property type="entry name" value="Bromodomain-like_sf"/>
</dbReference>
<feature type="region of interest" description="Disordered" evidence="25">
    <location>
        <begin position="46"/>
        <end position="65"/>
    </location>
</feature>
<sequence length="2234" mass="245363">LSHNIIFAGSTNILRWLTFPFPSRLFLDLVSLLDLENDLPDELILNGESGNGPSANCGPSGVPPGLNSAIPDAASKHKQLSELLRPGSSSILGGALNSGSPQQGGMVPSQLGAVLGKGPLGQGSPNHQSPQGQKGVSTGQGNGVMGFNQTMLNSGQGHGVMGQVGQVMNGAMGPAGRGRPGPGMQYQGQAMQGTQGGAGPGVGGSVLAETLTQGGPQMGAPHTMNAQQMVMSGAPFGQQYGQAGVQQMGTAGVNAQQLQNKTALSNNLPPFPADLKGAGNVPNMMQQQVASMGMVPGAGGVSGGPTADPEKRKLIQQQLVLLLHAHKCQRREQANGEVRACTLPHCRTMKNVLNHMTHCQAGKSCQVAHCASSRQIISHWKNCTRHDCPVCLPLKNASDKRNQQPMLSSPGASLQNAISTVGPGQPSATAINSAPTHIDPSSMQRAYAALGLPYGNHSPAQVQGQGPAQQNPQAHQQLRNMNPLGGLGSHSSDQTGLLSDSPLSSSLNKQLLPDGSEVEGMGNLPAATPLSATGVRKAWHEHVTQGLRSHLVHKLVQAIFPTPDPAALKDRRMENLVAYARKVEGDMYESANSRDEYYHFLAEKIYKIQKELEEKRRSRLQKQPIMVGAPGPQQPGMAQTNSMGPAQAVRPPNGPATMPNMPNQMMNRMQVDQGMSIKLLDMGMSPSRMPPNQGMMGNHANSMSQPAAQGQYLQQGQYPGAAGGAMNVNIGMGQTMPQAAVAQLSQAAAGIDNRVPTPGSVAELSSQQALPDMSSSEQNDVKMEQDDETKPSLVKKEETDAAEPKQEPMETDEKKPEVKVEPKEEEDGASNSTSAASTAQNRKKIFKPEELRQALMPTLEALYRQDPESLPFRQPVDPMVLGIPDYFDIVKNPIDLSTIKRKLDTGQYQEPWQYVDDIWLMFNNAWLYNRKTSRVYKYCTKLAEVFEAEIDPVMQGLGYCCGRKYEFSPQTLCCYGKQLCTISRDSTYYSYQNRYHYCEKCFNEIQGNSVNLGDDPAQPQTKISKDQFEKKKNDTLDPEPFVECKDCGRKMHQICVLHYDVIWPSGFVCDNCLRKSGKTRKENKFSAKRLQTTRLGTYIEDRVNKYLKRQNHPEAGEVFVRVVASSDKTVDIKPGMKSRFVDPGEMVASFPYRTKALFAFEEIDGVDVCFFGMHVQEYGSDCPFPNTRRVYISYLDSVHFFKPRVLRTAVYHEILIGYLEYVRKLGYVMGHIWACPPSEGDDYIFHCHPPDQKIPKPKRLQEWYRKMLDKAFAERIIHDYKDIFKQATEDRLTSANELPYFEGDFWPNVLEESIKELEQEEEERKKEENTASSETTEGVQADSKNAKKKNNKKTNKNKSSVSRSSKKKPGMPNVANDLSQKLYATMEKHKEVFFVIHLHSGPVINTLPPIMDPDPLLTCDLMDGRDAFLTLARDKHWEFSSLRRCKWSSMCMLVELHNQGQDRFVYTCNECKHHVETRWHCTVCEDYDMCINCYNTKGHEHQMVKWGLGIDDDSNSQGGEASKSPQESRRLSIQRCIQSLVHACQCRNANCSLASCQKMKRVVQHTKGCKRKTNGGCPVCKQLIALCCYHAKHCQENKCPVPFCLNIKQKLRQQQLQHRLQQAQMMRRRMATMAGRGMPMPSPPTSSAPETPTSVQQPNTPQTPQPMPNHPQQQQPPNPSNLGQGFPSNGRSSQPSTPGPQGKPGPQSSPLHQQLSPMPNMPHQQQAPPPQQQQQQQQQQLLAAMKVAQQIEMAAKAKQQQQQQQQQQQPGYAMNGMPMNQSRMMSPIQNQMQMMQGPRGPQVMQAVSQGQWGVGMQNAQGHQPLVPPQQGPTASQQAQGTPMSQQSPLMQRPMMPQQSGPQMPGVMPPQGPPQQGMTPQQPNMPRVMPGNITPSAVQELLHTLKSPSSPQQQQQVLTILKSNPHLMAAFIKQRAAKYQASQAVQQQNPQVLLGSQPGMQAMAAMNQMQRTGMAPQQQPPQLVGPQGMAPMGPQGQMMNTAQNGSPQYHRQLLRMQQMQQQTGMPQGHSQFPPQQQGPPGFSQLRTHQQLAMQGGSGPMGSVPPMSQMGQPGMGMEGISNHLKQRMLQHQMMKQQMGSPGQANPMSPQPHLLQGQGQPGAHLPGQTMANTLGNQVRSPAPVQSPRPPSQQAPHSGSSPRIQPHPSPQHGALHSSSPHPSLGPMSGSMDQGHMGTPEQSAMLPQLNTPNRGGLSNDMNMVGDTTGDTLERFVEGL</sequence>
<dbReference type="GO" id="GO:0031490">
    <property type="term" value="F:chromatin DNA binding"/>
    <property type="evidence" value="ECO:0007669"/>
    <property type="project" value="TreeGrafter"/>
</dbReference>
<dbReference type="EC" id="2.3.1.48" evidence="3"/>
<evidence type="ECO:0000256" key="9">
    <source>
        <dbReference type="ARBA" id="ARBA00022723"/>
    </source>
</evidence>
<evidence type="ECO:0000256" key="13">
    <source>
        <dbReference type="ARBA" id="ARBA00022843"/>
    </source>
</evidence>
<dbReference type="PANTHER" id="PTHR13808:SF56">
    <property type="entry name" value="HISTONE ACETYLTRANSFERASE"/>
    <property type="match status" value="1"/>
</dbReference>
<evidence type="ECO:0000259" key="28">
    <source>
        <dbReference type="PROSITE" id="PS50135"/>
    </source>
</evidence>
<dbReference type="PRINTS" id="PR00503">
    <property type="entry name" value="BROMODOMAIN"/>
</dbReference>
<dbReference type="FunFam" id="3.30.60.90:FF:000003">
    <property type="entry name" value="E1A binding protein p300"/>
    <property type="match status" value="1"/>
</dbReference>
<dbReference type="Pfam" id="PF02135">
    <property type="entry name" value="zf-TAZ"/>
    <property type="match status" value="2"/>
</dbReference>
<dbReference type="SUPFAM" id="SSF57933">
    <property type="entry name" value="TAZ domain"/>
    <property type="match status" value="2"/>
</dbReference>
<evidence type="ECO:0000256" key="3">
    <source>
        <dbReference type="ARBA" id="ARBA00013184"/>
    </source>
</evidence>
<dbReference type="FunFam" id="2.10.110.40:FF:000001">
    <property type="entry name" value="E1A binding protein p300"/>
    <property type="match status" value="1"/>
</dbReference>
<reference evidence="31" key="1">
    <citation type="submission" date="2025-08" db="UniProtKB">
        <authorList>
            <consortium name="Ensembl"/>
        </authorList>
    </citation>
    <scope>IDENTIFICATION</scope>
</reference>
<dbReference type="Pfam" id="PF00569">
    <property type="entry name" value="ZZ"/>
    <property type="match status" value="1"/>
</dbReference>
<feature type="domain" description="TAZ-type" evidence="27">
    <location>
        <begin position="308"/>
        <end position="394"/>
    </location>
</feature>
<dbReference type="Gene3D" id="1.20.1020.10">
    <property type="entry name" value="TAZ domain"/>
    <property type="match status" value="2"/>
</dbReference>
<dbReference type="Pfam" id="PF06001">
    <property type="entry name" value="RING_CBP-p300"/>
    <property type="match status" value="1"/>
</dbReference>
<keyword evidence="15" id="KW-0805">Transcription regulation</keyword>
<organism evidence="31 32">
    <name type="scientific">Poecilia mexicana</name>
    <dbReference type="NCBI Taxonomy" id="48701"/>
    <lineage>
        <taxon>Eukaryota</taxon>
        <taxon>Metazoa</taxon>
        <taxon>Chordata</taxon>
        <taxon>Craniata</taxon>
        <taxon>Vertebrata</taxon>
        <taxon>Euteleostomi</taxon>
        <taxon>Actinopterygii</taxon>
        <taxon>Neopterygii</taxon>
        <taxon>Teleostei</taxon>
        <taxon>Neoteleostei</taxon>
        <taxon>Acanthomorphata</taxon>
        <taxon>Ovalentaria</taxon>
        <taxon>Atherinomorphae</taxon>
        <taxon>Cyprinodontiformes</taxon>
        <taxon>Poeciliidae</taxon>
        <taxon>Poeciliinae</taxon>
        <taxon>Poecilia</taxon>
    </lineage>
</organism>
<dbReference type="PROSITE" id="PS01357">
    <property type="entry name" value="ZF_ZZ_1"/>
    <property type="match status" value="1"/>
</dbReference>
<evidence type="ECO:0000256" key="25">
    <source>
        <dbReference type="SAM" id="MobiDB-lite"/>
    </source>
</evidence>
<evidence type="ECO:0000256" key="5">
    <source>
        <dbReference type="ARBA" id="ARBA00022490"/>
    </source>
</evidence>
<keyword evidence="6" id="KW-1017">Isopeptide bond</keyword>
<dbReference type="SMART" id="SM00551">
    <property type="entry name" value="ZnF_TAZ"/>
    <property type="match status" value="2"/>
</dbReference>
<dbReference type="GO" id="GO:0008270">
    <property type="term" value="F:zinc ion binding"/>
    <property type="evidence" value="ECO:0007669"/>
    <property type="project" value="UniProtKB-KW"/>
</dbReference>
<evidence type="ECO:0000259" key="30">
    <source>
        <dbReference type="PROSITE" id="PS51727"/>
    </source>
</evidence>
<dbReference type="PROSITE" id="PS50134">
    <property type="entry name" value="ZF_TAZ"/>
    <property type="match status" value="2"/>
</dbReference>
<dbReference type="CDD" id="cd05495">
    <property type="entry name" value="Bromo_cbp_like"/>
    <property type="match status" value="1"/>
</dbReference>
<feature type="compositionally biased region" description="Low complexity" evidence="25">
    <location>
        <begin position="1850"/>
        <end position="1865"/>
    </location>
</feature>
<feature type="compositionally biased region" description="Polar residues" evidence="25">
    <location>
        <begin position="2150"/>
        <end position="2159"/>
    </location>
</feature>
<evidence type="ECO:0000256" key="17">
    <source>
        <dbReference type="ARBA" id="ARBA00023117"/>
    </source>
</evidence>
<feature type="region of interest" description="Disordered" evidence="25">
    <location>
        <begin position="1817"/>
        <end position="1865"/>
    </location>
</feature>
<evidence type="ECO:0000256" key="10">
    <source>
        <dbReference type="ARBA" id="ARBA00022737"/>
    </source>
</evidence>
<dbReference type="FunFam" id="1.20.1020.10:FF:000001">
    <property type="entry name" value="E1A binding protein p300"/>
    <property type="match status" value="1"/>
</dbReference>
<evidence type="ECO:0000256" key="12">
    <source>
        <dbReference type="ARBA" id="ARBA00022833"/>
    </source>
</evidence>
<feature type="region of interest" description="Disordered" evidence="25">
    <location>
        <begin position="2089"/>
        <end position="2216"/>
    </location>
</feature>
<feature type="region of interest" description="Disordered" evidence="25">
    <location>
        <begin position="754"/>
        <end position="849"/>
    </location>
</feature>
<keyword evidence="20" id="KW-0012">Acyltransferase</keyword>
<feature type="compositionally biased region" description="Basic and acidic residues" evidence="25">
    <location>
        <begin position="779"/>
        <end position="822"/>
    </location>
</feature>
<dbReference type="InterPro" id="IPR013083">
    <property type="entry name" value="Znf_RING/FYVE/PHD"/>
</dbReference>
<feature type="region of interest" description="Disordered" evidence="25">
    <location>
        <begin position="1317"/>
        <end position="1375"/>
    </location>
</feature>
<evidence type="ECO:0000256" key="16">
    <source>
        <dbReference type="ARBA" id="ARBA00023108"/>
    </source>
</evidence>
<keyword evidence="12 23" id="KW-0862">Zinc</keyword>
<feature type="domain" description="TAZ-type" evidence="27">
    <location>
        <begin position="1526"/>
        <end position="1607"/>
    </location>
</feature>
<keyword evidence="7" id="KW-0597">Phosphoprotein</keyword>
<protein>
    <recommendedName>
        <fullName evidence="3">histone acetyltransferase</fullName>
        <ecNumber evidence="3">2.3.1.48</ecNumber>
    </recommendedName>
</protein>
<keyword evidence="32" id="KW-1185">Reference proteome</keyword>
<dbReference type="InterPro" id="IPR036529">
    <property type="entry name" value="KIX_dom_sf"/>
</dbReference>
<evidence type="ECO:0000259" key="29">
    <source>
        <dbReference type="PROSITE" id="PS50952"/>
    </source>
</evidence>
<feature type="compositionally biased region" description="Polar residues" evidence="25">
    <location>
        <begin position="123"/>
        <end position="137"/>
    </location>
</feature>
<dbReference type="FunFam" id="1.20.920.10:FF:000001">
    <property type="entry name" value="Histone acetyltransferase p300"/>
    <property type="match status" value="1"/>
</dbReference>
<feature type="domain" description="CBP/p300-type HAT" evidence="30">
    <location>
        <begin position="1084"/>
        <end position="1461"/>
    </location>
</feature>
<dbReference type="Gene3D" id="1.20.920.10">
    <property type="entry name" value="Bromodomain-like"/>
    <property type="match status" value="1"/>
</dbReference>
<dbReference type="InterPro" id="IPR003101">
    <property type="entry name" value="KIX_dom"/>
</dbReference>
<dbReference type="Pfam" id="PF23570">
    <property type="entry name" value="PHD_P300"/>
    <property type="match status" value="1"/>
</dbReference>
<dbReference type="GO" id="GO:0004402">
    <property type="term" value="F:histone acetyltransferase activity"/>
    <property type="evidence" value="ECO:0007669"/>
    <property type="project" value="InterPro"/>
</dbReference>
<reference evidence="31" key="2">
    <citation type="submission" date="2025-09" db="UniProtKB">
        <authorList>
            <consortium name="Ensembl"/>
        </authorList>
    </citation>
    <scope>IDENTIFICATION</scope>
</reference>
<feature type="zinc finger region" description="TAZ-type" evidence="23">
    <location>
        <begin position="1526"/>
        <end position="1607"/>
    </location>
</feature>
<keyword evidence="9 23" id="KW-0479">Metal-binding</keyword>
<keyword evidence="13" id="KW-0832">Ubl conjugation</keyword>
<dbReference type="Proteomes" id="UP000261480">
    <property type="component" value="Unplaced"/>
</dbReference>
<evidence type="ECO:0000256" key="21">
    <source>
        <dbReference type="ARBA" id="ARBA00047411"/>
    </source>
</evidence>
<dbReference type="InterPro" id="IPR009110">
    <property type="entry name" value="Nuc_rcpt_coact"/>
</dbReference>
<keyword evidence="8" id="KW-0808">Transferase</keyword>
<feature type="region of interest" description="Disordered" evidence="25">
    <location>
        <begin position="2019"/>
        <end position="2042"/>
    </location>
</feature>
<dbReference type="InterPro" id="IPR014744">
    <property type="entry name" value="Nuc_rcpt_coact_CREBbp"/>
</dbReference>
<dbReference type="Gene3D" id="3.30.60.90">
    <property type="match status" value="1"/>
</dbReference>
<dbReference type="SMART" id="SM00297">
    <property type="entry name" value="BROMO"/>
    <property type="match status" value="1"/>
</dbReference>
<feature type="region of interest" description="Disordered" evidence="25">
    <location>
        <begin position="401"/>
        <end position="439"/>
    </location>
</feature>
<feature type="compositionally biased region" description="Polar residues" evidence="25">
    <location>
        <begin position="1682"/>
        <end position="1691"/>
    </location>
</feature>
<dbReference type="Gene3D" id="1.10.1630.10">
    <property type="entry name" value="Nuclear receptor coactivator, CREB-bp-like, interlocking domain"/>
    <property type="match status" value="1"/>
</dbReference>
<evidence type="ECO:0000256" key="24">
    <source>
        <dbReference type="PROSITE-ProRule" id="PRU00228"/>
    </source>
</evidence>
<keyword evidence="16" id="KW-0090">Biological rhythms</keyword>
<feature type="compositionally biased region" description="Polar residues" evidence="25">
    <location>
        <begin position="2126"/>
        <end position="2136"/>
    </location>
</feature>
<keyword evidence="11 24" id="KW-0863">Zinc-finger</keyword>
<dbReference type="CDD" id="cd20910">
    <property type="entry name" value="NCBD_CREBBP-p300_like"/>
    <property type="match status" value="1"/>
</dbReference>
<dbReference type="Pfam" id="PF08214">
    <property type="entry name" value="HAT_KAT11"/>
    <property type="match status" value="1"/>
</dbReference>
<feature type="compositionally biased region" description="Low complexity" evidence="25">
    <location>
        <begin position="2171"/>
        <end position="2187"/>
    </location>
</feature>
<evidence type="ECO:0000259" key="26">
    <source>
        <dbReference type="PROSITE" id="PS50014"/>
    </source>
</evidence>
<dbReference type="InterPro" id="IPR031162">
    <property type="entry name" value="CBP_P300_HAT"/>
</dbReference>
<feature type="compositionally biased region" description="Pro residues" evidence="25">
    <location>
        <begin position="1661"/>
        <end position="1679"/>
    </location>
</feature>
<keyword evidence="10" id="KW-0677">Repeat</keyword>
<evidence type="ECO:0000256" key="18">
    <source>
        <dbReference type="ARBA" id="ARBA00023163"/>
    </source>
</evidence>
<evidence type="ECO:0000256" key="15">
    <source>
        <dbReference type="ARBA" id="ARBA00023015"/>
    </source>
</evidence>
<evidence type="ECO:0000256" key="22">
    <source>
        <dbReference type="PROSITE-ProRule" id="PRU00035"/>
    </source>
</evidence>
<evidence type="ECO:0000256" key="6">
    <source>
        <dbReference type="ARBA" id="ARBA00022499"/>
    </source>
</evidence>
<dbReference type="PROSITE" id="PS00633">
    <property type="entry name" value="BROMODOMAIN_1"/>
    <property type="match status" value="1"/>
</dbReference>
<evidence type="ECO:0000313" key="32">
    <source>
        <dbReference type="Proteomes" id="UP000261480"/>
    </source>
</evidence>
<evidence type="ECO:0000256" key="20">
    <source>
        <dbReference type="ARBA" id="ARBA00023315"/>
    </source>
</evidence>
<feature type="compositionally biased region" description="Polar residues" evidence="25">
    <location>
        <begin position="2091"/>
        <end position="2105"/>
    </location>
</feature>